<evidence type="ECO:0000313" key="4">
    <source>
        <dbReference type="Proteomes" id="UP000824101"/>
    </source>
</evidence>
<protein>
    <submittedName>
        <fullName evidence="3">Sugar fermentation stimulation protein</fullName>
    </submittedName>
</protein>
<reference evidence="3" key="1">
    <citation type="journal article" date="2021" name="PeerJ">
        <title>Extensive microbial diversity within the chicken gut microbiome revealed by metagenomics and culture.</title>
        <authorList>
            <person name="Gilroy R."/>
            <person name="Ravi A."/>
            <person name="Getino M."/>
            <person name="Pursley I."/>
            <person name="Horton D.L."/>
            <person name="Alikhan N.F."/>
            <person name="Baker D."/>
            <person name="Gharbi K."/>
            <person name="Hall N."/>
            <person name="Watson M."/>
            <person name="Adriaenssens E.M."/>
            <person name="Foster-Nyarko E."/>
            <person name="Jarju S."/>
            <person name="Secka A."/>
            <person name="Antonio M."/>
            <person name="Oren A."/>
            <person name="Chaudhuri R.R."/>
            <person name="La Ragione R."/>
            <person name="Hildebrand F."/>
            <person name="Pallen M.J."/>
        </authorList>
    </citation>
    <scope>NUCLEOTIDE SEQUENCE</scope>
    <source>
        <strain evidence="3">ChiBcec1-1093</strain>
    </source>
</reference>
<feature type="compositionally biased region" description="Low complexity" evidence="1">
    <location>
        <begin position="26"/>
        <end position="42"/>
    </location>
</feature>
<evidence type="ECO:0000313" key="3">
    <source>
        <dbReference type="EMBL" id="HIZ78304.1"/>
    </source>
</evidence>
<dbReference type="AlphaFoldDB" id="A0A9D2GEL7"/>
<dbReference type="Gene3D" id="3.20.20.80">
    <property type="entry name" value="Glycosidases"/>
    <property type="match status" value="1"/>
</dbReference>
<evidence type="ECO:0000259" key="2">
    <source>
        <dbReference type="Pfam" id="PF13200"/>
    </source>
</evidence>
<organism evidence="3 4">
    <name type="scientific">Candidatus Lachnoclostridium stercorigallinarum</name>
    <dbReference type="NCBI Taxonomy" id="2838634"/>
    <lineage>
        <taxon>Bacteria</taxon>
        <taxon>Bacillati</taxon>
        <taxon>Bacillota</taxon>
        <taxon>Clostridia</taxon>
        <taxon>Lachnospirales</taxon>
        <taxon>Lachnospiraceae</taxon>
    </lineage>
</organism>
<dbReference type="EMBL" id="DXBC01000013">
    <property type="protein sequence ID" value="HIZ78304.1"/>
    <property type="molecule type" value="Genomic_DNA"/>
</dbReference>
<gene>
    <name evidence="3" type="ORF">IAA17_00725</name>
</gene>
<feature type="domain" description="DUF4015" evidence="2">
    <location>
        <begin position="66"/>
        <end position="387"/>
    </location>
</feature>
<dbReference type="PROSITE" id="PS51257">
    <property type="entry name" value="PROKAR_LIPOPROTEIN"/>
    <property type="match status" value="1"/>
</dbReference>
<dbReference type="Proteomes" id="UP000824101">
    <property type="component" value="Unassembled WGS sequence"/>
</dbReference>
<feature type="compositionally biased region" description="Low complexity" evidence="1">
    <location>
        <begin position="437"/>
        <end position="462"/>
    </location>
</feature>
<accession>A0A9D2GEL7</accession>
<name>A0A9D2GEL7_9FIRM</name>
<feature type="compositionally biased region" description="Acidic residues" evidence="1">
    <location>
        <begin position="43"/>
        <end position="55"/>
    </location>
</feature>
<comment type="caution">
    <text evidence="3">The sequence shown here is derived from an EMBL/GenBank/DDBJ whole genome shotgun (WGS) entry which is preliminary data.</text>
</comment>
<sequence>MKKWLLVGLCVLALSGCRRYEEPEEIISSQEETTEAGPASTEAEAETPAQEETESEPERVPVKVKGIYLSGPAAGSGEMMDGILSQIQGKEINAVVIDLKDDNGRVTCAMDSPMVTETEASRPYVADMPELIRTLKEDYGLYVIARVVAFRDPWLAEKKPEWCLKLPDGSVFRDRSGLAWINPYKEEVWDYLVEIGTQAAAMGFDEVQFDYIRFCTEKGVGDVVFDEADTRSRSKTDVITEFTEYAYDRLAPQGIYVAADVFGAIIGSEVDSQSVGQVYEDMAKNLDYICPMIYPSHYGDGNFGIEHPDTEPYRTVLSALQGSAQVLEAAGQDGERRAVVRPWLQDFTASYLDHYIEYGPEEIRAQIQATYDAGYDEWLLWSAACSYTWEGLKTEEEAAAEAEAIAQSRAAAETETGAVQEDPAPAEGEAQTGSGTGAESGAAGEVPAAELIPPLESLPELPGQISPAGPAPEDSGKVDTVIPWMQMD</sequence>
<feature type="region of interest" description="Disordered" evidence="1">
    <location>
        <begin position="405"/>
        <end position="488"/>
    </location>
</feature>
<feature type="compositionally biased region" description="Low complexity" evidence="1">
    <location>
        <begin position="405"/>
        <end position="415"/>
    </location>
</feature>
<dbReference type="InterPro" id="IPR025275">
    <property type="entry name" value="DUF4015"/>
</dbReference>
<dbReference type="InterPro" id="IPR017853">
    <property type="entry name" value="GH"/>
</dbReference>
<dbReference type="SUPFAM" id="SSF51445">
    <property type="entry name" value="(Trans)glycosidases"/>
    <property type="match status" value="1"/>
</dbReference>
<dbReference type="Pfam" id="PF13200">
    <property type="entry name" value="DUF4015"/>
    <property type="match status" value="1"/>
</dbReference>
<reference evidence="3" key="2">
    <citation type="submission" date="2021-04" db="EMBL/GenBank/DDBJ databases">
        <authorList>
            <person name="Gilroy R."/>
        </authorList>
    </citation>
    <scope>NUCLEOTIDE SEQUENCE</scope>
    <source>
        <strain evidence="3">ChiBcec1-1093</strain>
    </source>
</reference>
<evidence type="ECO:0000256" key="1">
    <source>
        <dbReference type="SAM" id="MobiDB-lite"/>
    </source>
</evidence>
<feature type="region of interest" description="Disordered" evidence="1">
    <location>
        <begin position="25"/>
        <end position="59"/>
    </location>
</feature>
<proteinExistence type="predicted"/>